<keyword evidence="2" id="KW-0472">Membrane</keyword>
<dbReference type="InterPro" id="IPR029044">
    <property type="entry name" value="Nucleotide-diphossugar_trans"/>
</dbReference>
<feature type="transmembrane region" description="Helical" evidence="2">
    <location>
        <begin position="758"/>
        <end position="780"/>
    </location>
</feature>
<dbReference type="InterPro" id="IPR057688">
    <property type="entry name" value="DUF7928"/>
</dbReference>
<dbReference type="Pfam" id="PF13632">
    <property type="entry name" value="Glyco_trans_2_3"/>
    <property type="match status" value="1"/>
</dbReference>
<name>A0A8H3IFR6_9LECA</name>
<proteinExistence type="predicted"/>
<feature type="transmembrane region" description="Helical" evidence="2">
    <location>
        <begin position="716"/>
        <end position="737"/>
    </location>
</feature>
<dbReference type="EMBL" id="CAJPDS010000011">
    <property type="protein sequence ID" value="CAF9912024.1"/>
    <property type="molecule type" value="Genomic_DNA"/>
</dbReference>
<dbReference type="OrthoDB" id="38531at2759"/>
<protein>
    <recommendedName>
        <fullName evidence="7">Glycosyltransferase 2-like domain-containing protein</fullName>
    </recommendedName>
</protein>
<feature type="transmembrane region" description="Helical" evidence="2">
    <location>
        <begin position="677"/>
        <end position="704"/>
    </location>
</feature>
<evidence type="ECO:0000313" key="5">
    <source>
        <dbReference type="EMBL" id="CAF9912024.1"/>
    </source>
</evidence>
<gene>
    <name evidence="5" type="ORF">HETSPECPRED_000803</name>
</gene>
<feature type="transmembrane region" description="Helical" evidence="2">
    <location>
        <begin position="246"/>
        <end position="267"/>
    </location>
</feature>
<feature type="transmembrane region" description="Helical" evidence="2">
    <location>
        <begin position="841"/>
        <end position="861"/>
    </location>
</feature>
<feature type="region of interest" description="Disordered" evidence="1">
    <location>
        <begin position="1"/>
        <end position="56"/>
    </location>
</feature>
<dbReference type="Proteomes" id="UP000664521">
    <property type="component" value="Unassembled WGS sequence"/>
</dbReference>
<dbReference type="SUPFAM" id="SSF53448">
    <property type="entry name" value="Nucleotide-diphospho-sugar transferases"/>
    <property type="match status" value="1"/>
</dbReference>
<dbReference type="Pfam" id="PF25550">
    <property type="entry name" value="DUF7928"/>
    <property type="match status" value="1"/>
</dbReference>
<accession>A0A8H3IFR6</accession>
<keyword evidence="6" id="KW-1185">Reference proteome</keyword>
<feature type="transmembrane region" description="Helical" evidence="2">
    <location>
        <begin position="811"/>
        <end position="829"/>
    </location>
</feature>
<feature type="domain" description="DUF7928" evidence="4">
    <location>
        <begin position="62"/>
        <end position="215"/>
    </location>
</feature>
<sequence length="870" mass="97563">MGLTNYFKNKKAEAPAPDPVPMSEKPSAGPFGSSAVGTPRNLGSSRASIAPSTRSSTMVDEIKHEVMVNFLHQQQCGHMWVADGSGMLEGVLLKKYRGEYLACPPDLINSEFAMACQALNVQCAMTVNSRVIATFLGWSEGATDVPLNDGLRVQILPSMAALPRARKHQYAAFLNLEKILVVWDDDALHLVSRAKDIESQMMDLVWQTGEPDDAEDSGPKKGPNVTTIEVDEESGEILPQHRATHLLNTILVAITLVLIVTVLGAGFRELAIEIAIDHTMLRLAFVALTPVQVFFTLFFAQVIVGCLAQCMGPVRQMQMNSKFYSAKCSPRIRDRTLPHITVQCPVYKEGLHSVIAPTVKSIKEAISTYELQGGSANMFINDDGLQIIGEDERRARIEFYADHSIGWTARPKHGLNGFVRKGKFKKASNMNFGLMISCKVEERLLLIDRPHDWSQADEAHAYERCLKEVLEEREIAWADGNIRVGDYILLIDSDTRIPTDCLLDACSEMEQSPDVGIMQFSSGVMQVVNTYFENGITFFTNLIYSAIRYTVSNGDVAPFVGHNAILRWAAIQQVSYVDEDNYEKFWSESHVSEDFDMSLRLQCNGFIIRLAGWAGDGFKEGVSLTVYDELARWEKYAYGCNELLFHPMRMWIYKGPFTPLFRTFLFSNIRFTSKITIISYIGTYYAIGAAWIMTTANYFAIGWFNGYLDKYYIDSWKVWFSIVIVFNGLGNVALAAMRYRNDEGGFVSNLILNFKWTFMLCIFLGGLSLHVSQALLAHMFEVDMTWGATSKEAEFSNFFIEVPKVLSKFKFSMAFAFIGLVGMIVLATGNFIPPDWQIKDFVAILPMATVTVSHMLLPIVLNPALMTFSW</sequence>
<dbReference type="Gene3D" id="3.90.550.10">
    <property type="entry name" value="Spore Coat Polysaccharide Biosynthesis Protein SpsA, Chain A"/>
    <property type="match status" value="1"/>
</dbReference>
<keyword evidence="2" id="KW-0812">Transmembrane</keyword>
<dbReference type="InterPro" id="IPR001173">
    <property type="entry name" value="Glyco_trans_2-like"/>
</dbReference>
<evidence type="ECO:0000256" key="2">
    <source>
        <dbReference type="SAM" id="Phobius"/>
    </source>
</evidence>
<dbReference type="PANTHER" id="PTHR35408">
    <property type="entry name" value="CHROMOSOME 15, WHOLE GENOME SHOTGUN SEQUENCE"/>
    <property type="match status" value="1"/>
</dbReference>
<feature type="transmembrane region" description="Helical" evidence="2">
    <location>
        <begin position="287"/>
        <end position="308"/>
    </location>
</feature>
<evidence type="ECO:0008006" key="7">
    <source>
        <dbReference type="Google" id="ProtNLM"/>
    </source>
</evidence>
<organism evidence="5 6">
    <name type="scientific">Heterodermia speciosa</name>
    <dbReference type="NCBI Taxonomy" id="116794"/>
    <lineage>
        <taxon>Eukaryota</taxon>
        <taxon>Fungi</taxon>
        <taxon>Dikarya</taxon>
        <taxon>Ascomycota</taxon>
        <taxon>Pezizomycotina</taxon>
        <taxon>Lecanoromycetes</taxon>
        <taxon>OSLEUM clade</taxon>
        <taxon>Lecanoromycetidae</taxon>
        <taxon>Caliciales</taxon>
        <taxon>Physciaceae</taxon>
        <taxon>Heterodermia</taxon>
    </lineage>
</organism>
<dbReference type="PANTHER" id="PTHR35408:SF3">
    <property type="entry name" value="GLYCOSYLTRANSFERASE 2-LIKE DOMAIN-CONTAINING PROTEIN"/>
    <property type="match status" value="1"/>
</dbReference>
<reference evidence="5" key="1">
    <citation type="submission" date="2021-03" db="EMBL/GenBank/DDBJ databases">
        <authorList>
            <person name="Tagirdzhanova G."/>
        </authorList>
    </citation>
    <scope>NUCLEOTIDE SEQUENCE</scope>
</reference>
<feature type="domain" description="Glycosyltransferase 2-like" evidence="3">
    <location>
        <begin position="487"/>
        <end position="698"/>
    </location>
</feature>
<feature type="compositionally biased region" description="Polar residues" evidence="1">
    <location>
        <begin position="41"/>
        <end position="56"/>
    </location>
</feature>
<evidence type="ECO:0000313" key="6">
    <source>
        <dbReference type="Proteomes" id="UP000664521"/>
    </source>
</evidence>
<evidence type="ECO:0000259" key="3">
    <source>
        <dbReference type="Pfam" id="PF13632"/>
    </source>
</evidence>
<dbReference type="AlphaFoldDB" id="A0A8H3IFR6"/>
<evidence type="ECO:0000259" key="4">
    <source>
        <dbReference type="Pfam" id="PF25550"/>
    </source>
</evidence>
<evidence type="ECO:0000256" key="1">
    <source>
        <dbReference type="SAM" id="MobiDB-lite"/>
    </source>
</evidence>
<comment type="caution">
    <text evidence="5">The sequence shown here is derived from an EMBL/GenBank/DDBJ whole genome shotgun (WGS) entry which is preliminary data.</text>
</comment>
<keyword evidence="2" id="KW-1133">Transmembrane helix</keyword>